<proteinExistence type="inferred from homology"/>
<dbReference type="Gene3D" id="1.20.120.1880">
    <property type="entry name" value="Nucleoporin, helical C-terminal domain"/>
    <property type="match status" value="1"/>
</dbReference>
<feature type="domain" description="Nucleoporin Nup133/Nup155-like N-terminal" evidence="8">
    <location>
        <begin position="77"/>
        <end position="500"/>
    </location>
</feature>
<dbReference type="PANTHER" id="PTHR10350">
    <property type="entry name" value="NUCLEAR PORE COMPLEX PROTEIN NUP155"/>
    <property type="match status" value="1"/>
</dbReference>
<keyword evidence="4" id="KW-0539">Nucleus</keyword>
<dbReference type="InterPro" id="IPR014908">
    <property type="entry name" value="Nucleoporin_Nup133/Nup155_N"/>
</dbReference>
<dbReference type="InterPro" id="IPR042538">
    <property type="entry name" value="Nucleoporin_Nup155_C_3"/>
</dbReference>
<dbReference type="SUPFAM" id="SSF50978">
    <property type="entry name" value="WD40 repeat-like"/>
    <property type="match status" value="1"/>
</dbReference>
<dbReference type="PANTHER" id="PTHR10350:SF6">
    <property type="entry name" value="NUCLEAR PORE COMPLEX PROTEIN NUP155"/>
    <property type="match status" value="1"/>
</dbReference>
<evidence type="ECO:0000313" key="9">
    <source>
        <dbReference type="EMBL" id="KAL3869881.1"/>
    </source>
</evidence>
<dbReference type="InterPro" id="IPR042533">
    <property type="entry name" value="Nucleoporin_Nup155_C_1"/>
</dbReference>
<keyword evidence="3" id="KW-0813">Transport</keyword>
<dbReference type="InterPro" id="IPR036322">
    <property type="entry name" value="WD40_repeat_dom_sf"/>
</dbReference>
<keyword evidence="5" id="KW-0175">Coiled coil</keyword>
<reference evidence="9 10" key="1">
    <citation type="submission" date="2024-11" db="EMBL/GenBank/DDBJ databases">
        <title>Chromosome-level genome assembly of the freshwater bivalve Anodonta woodiana.</title>
        <authorList>
            <person name="Chen X."/>
        </authorList>
    </citation>
    <scope>NUCLEOTIDE SEQUENCE [LARGE SCALE GENOMIC DNA]</scope>
    <source>
        <strain evidence="9">MN2024</strain>
        <tissue evidence="9">Gills</tissue>
    </source>
</reference>
<comment type="similarity">
    <text evidence="2">Belongs to the non-repetitive/WGA-negative nucleoporin family.</text>
</comment>
<evidence type="ECO:0000256" key="2">
    <source>
        <dbReference type="ARBA" id="ARBA00007373"/>
    </source>
</evidence>
<dbReference type="Gene3D" id="1.25.40.450">
    <property type="entry name" value="Nucleoporin, helical domain, N-terminal subdomain"/>
    <property type="match status" value="1"/>
</dbReference>
<dbReference type="EMBL" id="JBJQND010000008">
    <property type="protein sequence ID" value="KAL3869881.1"/>
    <property type="molecule type" value="Genomic_DNA"/>
</dbReference>
<evidence type="ECO:0000256" key="4">
    <source>
        <dbReference type="ARBA" id="ARBA00023242"/>
    </source>
</evidence>
<evidence type="ECO:0000256" key="1">
    <source>
        <dbReference type="ARBA" id="ARBA00004123"/>
    </source>
</evidence>
<gene>
    <name evidence="9" type="ORF">ACJMK2_042508</name>
</gene>
<evidence type="ECO:0000259" key="8">
    <source>
        <dbReference type="Pfam" id="PF08801"/>
    </source>
</evidence>
<evidence type="ECO:0000256" key="5">
    <source>
        <dbReference type="SAM" id="Coils"/>
    </source>
</evidence>
<organism evidence="9 10">
    <name type="scientific">Sinanodonta woodiana</name>
    <name type="common">Chinese pond mussel</name>
    <name type="synonym">Anodonta woodiana</name>
    <dbReference type="NCBI Taxonomy" id="1069815"/>
    <lineage>
        <taxon>Eukaryota</taxon>
        <taxon>Metazoa</taxon>
        <taxon>Spiralia</taxon>
        <taxon>Lophotrochozoa</taxon>
        <taxon>Mollusca</taxon>
        <taxon>Bivalvia</taxon>
        <taxon>Autobranchia</taxon>
        <taxon>Heteroconchia</taxon>
        <taxon>Palaeoheterodonta</taxon>
        <taxon>Unionida</taxon>
        <taxon>Unionoidea</taxon>
        <taxon>Unionidae</taxon>
        <taxon>Unioninae</taxon>
        <taxon>Sinanodonta</taxon>
    </lineage>
</organism>
<feature type="coiled-coil region" evidence="5">
    <location>
        <begin position="867"/>
        <end position="900"/>
    </location>
</feature>
<sequence>MATFIIPSGAQHPYSTERLEETCHLVEKFLQEDRNQLDLSELLRIPAINQPSVSGLQDFHYPSLLETGLESLSEVGKIKRVPLPAELIEQFGRMQLNCQMGLFPEIERAWLSVDSDIFLWKYEDGGDLAYFDGLNETILCAAFVKPKPGIFQPYIKFLLCLATPIDIVLLGASFTGQNNGNMYEEMHLLPDPLFSIPTDNTYLTSIVGTDSGRIFMTGKDGCLYELAYQAEDGWFGRKCRKINHSTSSLSFLVPSFLNFSFSEDDPLVQITVDESRNILYTRSEKGTIQVYDLGVDGKGMSKVATMPLQNTVHAASNIARTIDRSHFKPIIQISALTNSESANIHLVAVTQTGVRLYFATSPFGSARSCPNLLTLVHVRLPPGFVTSSVPQRPNNVHMAYHKKGTLLLVSSQGENSDVLWTISNDSFPFQSHLMESQTIVPLDGKTWALCEVESKQAKVPKLCTQGDQFQIVPLDPPVVVSQHEEAPRKLVLLSAQGSHILHKMRPVDQLRQLLIDFQGPDSEEVKAFFRLHKIEQACATCLILACTRLAADQQVADWARMAFFLYGGEAQYNVGGGGGGALRDRHLMPSTFGPSGAGMYSSPNTSSLLHTPGMTPFPSQSSAVVTPGIHHYPQTSTPMPSLGQPGYTHMTPYVPDVTFSGKHNGICLYMARILRPIWDVMVTRDFPCQTPQGIVNYLTCNYHPDELEFILESMHELSDFVDFNSRFDSGPADTSIMGTSMIFTPHLVGAVDDQTRRKLQAEAQKMEKISLLHVQELLHYIEEVLGLLRVLLDHQFHTLTNSLTQEQQDQLRSMTFKTLVISGRELFNVLINCLISRYLDDNATIDTISSKLREVCPTLYSTDDATCSKANELLQSAKINQNQMERREQLKEALKLYKSVSKPLNLQEVCNQFASVHFYEGIVDLCLAMANKADPHQLALLFHKNDEHPDDMQGVQELMNRKECYKCITETLCHLMSASISHPQSPSIPQSPGPPPAPDPSRLSAADAEHYKNQVFKLALKSDDELFHVSLYEWLFGLNATDMLLEIQSPFLEPYLKRRAGYQVGDTATLDLLWKYYEKNQNFGAAARILSRLAERHSTEVDLQERIEYLSRAIMCAKSSTSHMSSAAEGEFLHELEDKMEVARLQVQVQRTLSKESVHRHDIQEALSRLDFDLMDISMLYEDFAVRFDLSECQLAIVHCAGVYDSALVENLWQNIVDKEMSATKGSVRATSISNKLAAVGKLYVKTEKYFPVAFLIRYLEQKSCQEKLDTNWVYLLMLDIGVPALKILEIYDRMLKSRDPYWQSVHQPLHLLNVIHSLLSHLNDYPAMIPPYERRHFYTLTLDFIAAYLVELQAISSTDQHVRLLMQKFRSLQMQMDPM</sequence>
<feature type="compositionally biased region" description="Pro residues" evidence="6">
    <location>
        <begin position="989"/>
        <end position="999"/>
    </location>
</feature>
<evidence type="ECO:0000313" key="10">
    <source>
        <dbReference type="Proteomes" id="UP001634394"/>
    </source>
</evidence>
<evidence type="ECO:0000256" key="6">
    <source>
        <dbReference type="SAM" id="MobiDB-lite"/>
    </source>
</evidence>
<dbReference type="InterPro" id="IPR004870">
    <property type="entry name" value="Nucleoporin_Nup155"/>
</dbReference>
<evidence type="ECO:0008006" key="11">
    <source>
        <dbReference type="Google" id="ProtNLM"/>
    </source>
</evidence>
<accession>A0ABD3W8C4</accession>
<comment type="caution">
    <text evidence="9">The sequence shown here is derived from an EMBL/GenBank/DDBJ whole genome shotgun (WGS) entry which is preliminary data.</text>
</comment>
<name>A0ABD3W8C4_SINWO</name>
<dbReference type="FunFam" id="1.20.120.1880:FF:000001">
    <property type="entry name" value="Nuclear pore complex protein Nup155"/>
    <property type="match status" value="1"/>
</dbReference>
<dbReference type="Gene3D" id="1.25.40.440">
    <property type="entry name" value="Nucleoporin, helical domain, central subdomain"/>
    <property type="match status" value="1"/>
</dbReference>
<dbReference type="Pfam" id="PF03177">
    <property type="entry name" value="Nucleoporin_C"/>
    <property type="match status" value="1"/>
</dbReference>
<evidence type="ECO:0000259" key="7">
    <source>
        <dbReference type="Pfam" id="PF03177"/>
    </source>
</evidence>
<keyword evidence="10" id="KW-1185">Reference proteome</keyword>
<dbReference type="Pfam" id="PF08801">
    <property type="entry name" value="Nucleoporin_N"/>
    <property type="match status" value="1"/>
</dbReference>
<evidence type="ECO:0000256" key="3">
    <source>
        <dbReference type="ARBA" id="ARBA00022448"/>
    </source>
</evidence>
<dbReference type="GO" id="GO:0005635">
    <property type="term" value="C:nuclear envelope"/>
    <property type="evidence" value="ECO:0007669"/>
    <property type="project" value="UniProtKB-ARBA"/>
</dbReference>
<feature type="region of interest" description="Disordered" evidence="6">
    <location>
        <begin position="981"/>
        <end position="1004"/>
    </location>
</feature>
<dbReference type="Proteomes" id="UP001634394">
    <property type="component" value="Unassembled WGS sequence"/>
</dbReference>
<dbReference type="Gene3D" id="1.20.58.1780">
    <property type="match status" value="1"/>
</dbReference>
<comment type="subcellular location">
    <subcellularLocation>
        <location evidence="1">Nucleus</location>
    </subcellularLocation>
</comment>
<protein>
    <recommendedName>
        <fullName evidence="11">Nuclear pore complex protein Nup155</fullName>
    </recommendedName>
</protein>
<dbReference type="FunFam" id="1.25.40.440:FF:000001">
    <property type="entry name" value="Nuclear pore complex subunit"/>
    <property type="match status" value="1"/>
</dbReference>
<feature type="domain" description="Nucleoporin Nup133/Nup155-like C-terminal" evidence="7">
    <location>
        <begin position="660"/>
        <end position="1354"/>
    </location>
</feature>
<dbReference type="InterPro" id="IPR007187">
    <property type="entry name" value="Nucleoporin_Nup133/Nup155_C"/>
</dbReference>
<dbReference type="InterPro" id="IPR042537">
    <property type="entry name" value="Nucleoporin_Nup155_C_2"/>
</dbReference>